<dbReference type="Proteomes" id="UP001566476">
    <property type="component" value="Unassembled WGS sequence"/>
</dbReference>
<keyword evidence="1" id="KW-0805">Transcription regulation</keyword>
<keyword evidence="4" id="KW-0472">Membrane</keyword>
<comment type="caution">
    <text evidence="6">The sequence shown here is derived from an EMBL/GenBank/DDBJ whole genome shotgun (WGS) entry which is preliminary data.</text>
</comment>
<keyword evidence="2" id="KW-0804">Transcription</keyword>
<feature type="transmembrane region" description="Helical" evidence="4">
    <location>
        <begin position="122"/>
        <end position="143"/>
    </location>
</feature>
<dbReference type="Gene3D" id="1.10.10.1320">
    <property type="entry name" value="Anti-sigma factor, zinc-finger domain"/>
    <property type="match status" value="1"/>
</dbReference>
<dbReference type="InterPro" id="IPR041916">
    <property type="entry name" value="Anti_sigma_zinc_sf"/>
</dbReference>
<evidence type="ECO:0000256" key="2">
    <source>
        <dbReference type="ARBA" id="ARBA00023163"/>
    </source>
</evidence>
<feature type="domain" description="Anti-sigma K factor RskA C-terminal" evidence="5">
    <location>
        <begin position="126"/>
        <end position="260"/>
    </location>
</feature>
<evidence type="ECO:0000256" key="1">
    <source>
        <dbReference type="ARBA" id="ARBA00023015"/>
    </source>
</evidence>
<keyword evidence="4" id="KW-1133">Transmembrane helix</keyword>
<feature type="compositionally biased region" description="Basic and acidic residues" evidence="3">
    <location>
        <begin position="250"/>
        <end position="260"/>
    </location>
</feature>
<proteinExistence type="predicted"/>
<organism evidence="6 7">
    <name type="scientific">Kineococcus mangrovi</name>
    <dbReference type="NCBI Taxonomy" id="1660183"/>
    <lineage>
        <taxon>Bacteria</taxon>
        <taxon>Bacillati</taxon>
        <taxon>Actinomycetota</taxon>
        <taxon>Actinomycetes</taxon>
        <taxon>Kineosporiales</taxon>
        <taxon>Kineosporiaceae</taxon>
        <taxon>Kineococcus</taxon>
    </lineage>
</organism>
<protein>
    <submittedName>
        <fullName evidence="6">Anti-sigma factor</fullName>
    </submittedName>
</protein>
<reference evidence="6 7" key="1">
    <citation type="submission" date="2024-07" db="EMBL/GenBank/DDBJ databases">
        <authorList>
            <person name="Thanompreechachai J."/>
            <person name="Duangmal K."/>
        </authorList>
    </citation>
    <scope>NUCLEOTIDE SEQUENCE [LARGE SCALE GENOMIC DNA]</scope>
    <source>
        <strain evidence="6 7">TBRC 1896</strain>
    </source>
</reference>
<dbReference type="InterPro" id="IPR018764">
    <property type="entry name" value="RskA_C"/>
</dbReference>
<accession>A0ABV4I5U3</accession>
<evidence type="ECO:0000256" key="3">
    <source>
        <dbReference type="SAM" id="MobiDB-lite"/>
    </source>
</evidence>
<gene>
    <name evidence="6" type="ORF">AB2L28_17620</name>
</gene>
<evidence type="ECO:0000313" key="6">
    <source>
        <dbReference type="EMBL" id="MEZ0494059.1"/>
    </source>
</evidence>
<evidence type="ECO:0000256" key="4">
    <source>
        <dbReference type="SAM" id="Phobius"/>
    </source>
</evidence>
<evidence type="ECO:0000313" key="7">
    <source>
        <dbReference type="Proteomes" id="UP001566476"/>
    </source>
</evidence>
<sequence length="274" mass="27467">MQPADGAGTPHLDEDEAVLAGLGEPLGAAARRHLADCGRCRAEVADWARLGAARVADDVEALAPPPGTWDRIAHEVGLDGTTRPGDGPVAVRPVPRSGQAPAPVSLVEHRRSRAGRGPDRRLALPVAAAAVAGLLVGGVGGVAGSRLTGGSEPVAARSTVVSSATLRPPGATDGGAGAPGGSAQVADLDGTVQLHLVVRGVPSPTDGYLEAWLLDADGGMVSLGTMAGDDTTVTVPAGLDLSRFDVVDVSREPLDGDPGHSSDSVLRGTLSRQT</sequence>
<dbReference type="RefSeq" id="WP_370720293.1">
    <property type="nucleotide sequence ID" value="NZ_JBGGTQ010000009.1"/>
</dbReference>
<dbReference type="EMBL" id="JBGGTQ010000009">
    <property type="protein sequence ID" value="MEZ0494059.1"/>
    <property type="molecule type" value="Genomic_DNA"/>
</dbReference>
<feature type="region of interest" description="Disordered" evidence="3">
    <location>
        <begin position="250"/>
        <end position="274"/>
    </location>
</feature>
<evidence type="ECO:0000259" key="5">
    <source>
        <dbReference type="Pfam" id="PF10099"/>
    </source>
</evidence>
<keyword evidence="7" id="KW-1185">Reference proteome</keyword>
<keyword evidence="4" id="KW-0812">Transmembrane</keyword>
<dbReference type="Pfam" id="PF10099">
    <property type="entry name" value="RskA_C"/>
    <property type="match status" value="1"/>
</dbReference>
<name>A0ABV4I5U3_9ACTN</name>